<comment type="caution">
    <text evidence="1">The sequence shown here is derived from an EMBL/GenBank/DDBJ whole genome shotgun (WGS) entry which is preliminary data.</text>
</comment>
<accession>A0A2A4YZI1</accession>
<reference key="1">
    <citation type="submission" date="2017-08" db="EMBL/GenBank/DDBJ databases">
        <title>A dynamic microbial community with high functional redundancy inhabits the cold, oxic subseafloor aquifer.</title>
        <authorList>
            <person name="Tully B.J."/>
            <person name="Wheat C.G."/>
            <person name="Glazer B.T."/>
            <person name="Huber J.A."/>
        </authorList>
    </citation>
    <scope>NUCLEOTIDE SEQUENCE [LARGE SCALE GENOMIC DNA]</scope>
</reference>
<sequence>MVQVKDHYLSTKGGDRDFANMQKQLMILVDKAIYQGLFKSQSAPRGAILLLEATSVYHQPSIIAINVREDMSTFQR</sequence>
<name>A0A2A4YZI1_9PROT</name>
<proteinExistence type="predicted"/>
<organism evidence="1">
    <name type="scientific">OCS116 cluster bacterium</name>
    <dbReference type="NCBI Taxonomy" id="2030921"/>
    <lineage>
        <taxon>Bacteria</taxon>
        <taxon>Pseudomonadati</taxon>
        <taxon>Pseudomonadota</taxon>
        <taxon>Alphaproteobacteria</taxon>
        <taxon>OCS116 cluster</taxon>
    </lineage>
</organism>
<dbReference type="AlphaFoldDB" id="A0A2A4YZI1"/>
<evidence type="ECO:0000313" key="1">
    <source>
        <dbReference type="EMBL" id="PCJ00021.1"/>
    </source>
</evidence>
<dbReference type="EMBL" id="NVUS01000013">
    <property type="protein sequence ID" value="PCJ00021.1"/>
    <property type="molecule type" value="Genomic_DNA"/>
</dbReference>
<reference evidence="1" key="2">
    <citation type="journal article" date="2018" name="ISME J.">
        <title>A dynamic microbial community with high functional redundancy inhabits the cold, oxic subseafloor aquifer.</title>
        <authorList>
            <person name="Tully B.J."/>
            <person name="Wheat C.G."/>
            <person name="Glazer B.T."/>
            <person name="Huber J.A."/>
        </authorList>
    </citation>
    <scope>NUCLEOTIDE SEQUENCE</scope>
    <source>
        <strain evidence="1">NORP83</strain>
    </source>
</reference>
<gene>
    <name evidence="1" type="ORF">COB13_10525</name>
</gene>
<protein>
    <submittedName>
        <fullName evidence="1">Uncharacterized protein</fullName>
    </submittedName>
</protein>